<dbReference type="PROSITE" id="PS00798">
    <property type="entry name" value="ALDOKETO_REDUCTASE_1"/>
    <property type="match status" value="1"/>
</dbReference>
<organism evidence="6 7">
    <name type="scientific">Cicer arietinum</name>
    <name type="common">Chickpea</name>
    <name type="synonym">Garbanzo</name>
    <dbReference type="NCBI Taxonomy" id="3827"/>
    <lineage>
        <taxon>Eukaryota</taxon>
        <taxon>Viridiplantae</taxon>
        <taxon>Streptophyta</taxon>
        <taxon>Embryophyta</taxon>
        <taxon>Tracheophyta</taxon>
        <taxon>Spermatophyta</taxon>
        <taxon>Magnoliopsida</taxon>
        <taxon>eudicotyledons</taxon>
        <taxon>Gunneridae</taxon>
        <taxon>Pentapetalae</taxon>
        <taxon>rosids</taxon>
        <taxon>fabids</taxon>
        <taxon>Fabales</taxon>
        <taxon>Fabaceae</taxon>
        <taxon>Papilionoideae</taxon>
        <taxon>50 kb inversion clade</taxon>
        <taxon>NPAAA clade</taxon>
        <taxon>Hologalegina</taxon>
        <taxon>IRL clade</taxon>
        <taxon>Cicereae</taxon>
        <taxon>Cicer</taxon>
    </lineage>
</organism>
<dbReference type="PROSITE" id="PS00063">
    <property type="entry name" value="ALDOKETO_REDUCTASE_3"/>
    <property type="match status" value="1"/>
</dbReference>
<feature type="binding site" evidence="3">
    <location>
        <position position="119"/>
    </location>
    <ligand>
        <name>substrate</name>
    </ligand>
</feature>
<dbReference type="GO" id="GO:0016616">
    <property type="term" value="F:oxidoreductase activity, acting on the CH-OH group of donors, NAD or NADP as acceptor"/>
    <property type="evidence" value="ECO:0007669"/>
    <property type="project" value="InterPro"/>
</dbReference>
<dbReference type="eggNOG" id="KOG1577">
    <property type="taxonomic scope" value="Eukaryota"/>
</dbReference>
<dbReference type="Gene3D" id="3.20.20.100">
    <property type="entry name" value="NADP-dependent oxidoreductase domain"/>
    <property type="match status" value="1"/>
</dbReference>
<protein>
    <submittedName>
        <fullName evidence="7">Methylecgonone reductase-like</fullName>
    </submittedName>
</protein>
<evidence type="ECO:0000256" key="3">
    <source>
        <dbReference type="PIRSR" id="PIRSR000097-2"/>
    </source>
</evidence>
<feature type="domain" description="NADP-dependent oxidoreductase" evidence="5">
    <location>
        <begin position="20"/>
        <end position="292"/>
    </location>
</feature>
<evidence type="ECO:0000313" key="6">
    <source>
        <dbReference type="Proteomes" id="UP000087171"/>
    </source>
</evidence>
<feature type="site" description="Lowers pKa of active site Tyr" evidence="4">
    <location>
        <position position="86"/>
    </location>
</feature>
<sequence length="318" mass="35605">MEQKEVPQVLLNSGHKMPMLAFGTAGLPRPPNDELIPAFVDAIQAGYRHFDTATLYGSEEALGLAIKQAQNQGLIKNRGEIFVTTKLWCTDAHPDLVLPALKKSLQRLELEYVDLYLIHFPVRLKHGGIEDNFSKEDVLPFDIKGTWEAIEECSKLGLAKSIGVSNFGAKKLSQLLQNATIPPAVNQVEMNVAWQQGNLRKFCQEKGIHMSAWSPLGANGASWGTLAVMESPILKDIAITTGKTVPQIALRWILEQGVTPVVKSFNKVRMRENLQIFNWELSDDDLVKINQIPQRRAFLAKDFISEDETLEDFWDGEI</sequence>
<dbReference type="RefSeq" id="XP_004513333.1">
    <property type="nucleotide sequence ID" value="XM_004513276.3"/>
</dbReference>
<keyword evidence="1" id="KW-0560">Oxidoreductase</keyword>
<dbReference type="InterPro" id="IPR036812">
    <property type="entry name" value="NAD(P)_OxRdtase_dom_sf"/>
</dbReference>
<dbReference type="InterPro" id="IPR020471">
    <property type="entry name" value="AKR"/>
</dbReference>
<reference evidence="7" key="1">
    <citation type="submission" date="2025-08" db="UniProtKB">
        <authorList>
            <consortium name="RefSeq"/>
        </authorList>
    </citation>
    <scope>IDENTIFICATION</scope>
    <source>
        <tissue evidence="7">Etiolated seedlings</tissue>
    </source>
</reference>
<dbReference type="PaxDb" id="3827-XP_004513333.1"/>
<dbReference type="InterPro" id="IPR044497">
    <property type="entry name" value="AKR4A/B"/>
</dbReference>
<dbReference type="PANTHER" id="PTHR11732">
    <property type="entry name" value="ALDO/KETO REDUCTASE"/>
    <property type="match status" value="1"/>
</dbReference>
<gene>
    <name evidence="7" type="primary">LOC101491523</name>
</gene>
<dbReference type="Pfam" id="PF00248">
    <property type="entry name" value="Aldo_ket_red"/>
    <property type="match status" value="1"/>
</dbReference>
<dbReference type="Proteomes" id="UP000087171">
    <property type="component" value="Unplaced"/>
</dbReference>
<evidence type="ECO:0000313" key="7">
    <source>
        <dbReference type="RefSeq" id="XP_004513333.1"/>
    </source>
</evidence>
<dbReference type="InterPro" id="IPR018170">
    <property type="entry name" value="Aldo/ket_reductase_CS"/>
</dbReference>
<evidence type="ECO:0000256" key="1">
    <source>
        <dbReference type="ARBA" id="ARBA00023002"/>
    </source>
</evidence>
<keyword evidence="6" id="KW-1185">Reference proteome</keyword>
<accession>A0A1S2Z1J3</accession>
<dbReference type="GO" id="GO:0044550">
    <property type="term" value="P:secondary metabolite biosynthetic process"/>
    <property type="evidence" value="ECO:0007669"/>
    <property type="project" value="UniProtKB-ARBA"/>
</dbReference>
<dbReference type="GeneID" id="101491523"/>
<dbReference type="FunFam" id="3.20.20.100:FF:000014">
    <property type="entry name" value="NAD(P)-linked oxidoreductase superfamily protein"/>
    <property type="match status" value="1"/>
</dbReference>
<evidence type="ECO:0000256" key="2">
    <source>
        <dbReference type="PIRSR" id="PIRSR000097-1"/>
    </source>
</evidence>
<dbReference type="CDD" id="cd19124">
    <property type="entry name" value="AKR_AKR4A_4B"/>
    <property type="match status" value="1"/>
</dbReference>
<dbReference type="AlphaFoldDB" id="A0A1S2Z1J3"/>
<name>A0A1S2Z1J3_CICAR</name>
<dbReference type="SUPFAM" id="SSF51430">
    <property type="entry name" value="NAD(P)-linked oxidoreductase"/>
    <property type="match status" value="1"/>
</dbReference>
<dbReference type="PROSITE" id="PS00062">
    <property type="entry name" value="ALDOKETO_REDUCTASE_2"/>
    <property type="match status" value="1"/>
</dbReference>
<dbReference type="InterPro" id="IPR023210">
    <property type="entry name" value="NADP_OxRdtase_dom"/>
</dbReference>
<evidence type="ECO:0000259" key="5">
    <source>
        <dbReference type="Pfam" id="PF00248"/>
    </source>
</evidence>
<feature type="active site" description="Proton donor" evidence="2">
    <location>
        <position position="56"/>
    </location>
</feature>
<dbReference type="KEGG" id="cam:101491523"/>
<evidence type="ECO:0000256" key="4">
    <source>
        <dbReference type="PIRSR" id="PIRSR000097-3"/>
    </source>
</evidence>
<proteinExistence type="predicted"/>
<dbReference type="OrthoDB" id="416253at2759"/>
<dbReference type="PRINTS" id="PR00069">
    <property type="entry name" value="ALDKETRDTASE"/>
</dbReference>
<dbReference type="PIRSF" id="PIRSF000097">
    <property type="entry name" value="AKR"/>
    <property type="match status" value="1"/>
</dbReference>